<proteinExistence type="inferred from homology"/>
<keyword evidence="7" id="KW-1185">Reference proteome</keyword>
<accession>A0ABY4CAP2</accession>
<feature type="domain" description="Carbohydrate kinase PfkB" evidence="5">
    <location>
        <begin position="6"/>
        <end position="273"/>
    </location>
</feature>
<organism evidence="6 7">
    <name type="scientific">Agromyces larvae</name>
    <dbReference type="NCBI Taxonomy" id="2929802"/>
    <lineage>
        <taxon>Bacteria</taxon>
        <taxon>Bacillati</taxon>
        <taxon>Actinomycetota</taxon>
        <taxon>Actinomycetes</taxon>
        <taxon>Micrococcales</taxon>
        <taxon>Microbacteriaceae</taxon>
        <taxon>Agromyces</taxon>
    </lineage>
</organism>
<evidence type="ECO:0000256" key="3">
    <source>
        <dbReference type="ARBA" id="ARBA00022777"/>
    </source>
</evidence>
<evidence type="ECO:0000259" key="5">
    <source>
        <dbReference type="Pfam" id="PF00294"/>
    </source>
</evidence>
<gene>
    <name evidence="6" type="ORF">MTO99_08450</name>
</gene>
<dbReference type="PANTHER" id="PTHR10584">
    <property type="entry name" value="SUGAR KINASE"/>
    <property type="match status" value="1"/>
</dbReference>
<evidence type="ECO:0000256" key="2">
    <source>
        <dbReference type="ARBA" id="ARBA00022679"/>
    </source>
</evidence>
<evidence type="ECO:0000256" key="1">
    <source>
        <dbReference type="ARBA" id="ARBA00010688"/>
    </source>
</evidence>
<dbReference type="PROSITE" id="PS00584">
    <property type="entry name" value="PFKB_KINASES_2"/>
    <property type="match status" value="1"/>
</dbReference>
<dbReference type="InterPro" id="IPR002139">
    <property type="entry name" value="Ribo/fructo_kinase"/>
</dbReference>
<reference evidence="6 7" key="1">
    <citation type="submission" date="2022-03" db="EMBL/GenBank/DDBJ databases">
        <title>Mucilaginibacter sp. isolated from the gut of Protaetia brevitarsis seulensis larvae.</title>
        <authorList>
            <person name="Won M."/>
            <person name="Kim S.-J."/>
            <person name="Kwon S.-W."/>
        </authorList>
    </citation>
    <scope>NUCLEOTIDE SEQUENCE [LARGE SCALE GENOMIC DNA]</scope>
    <source>
        <strain evidence="6 7">CFWR-12</strain>
    </source>
</reference>
<dbReference type="Pfam" id="PF00294">
    <property type="entry name" value="PfkB"/>
    <property type="match status" value="1"/>
</dbReference>
<keyword evidence="3 4" id="KW-0418">Kinase</keyword>
<protein>
    <submittedName>
        <fullName evidence="6">PfkB family carbohydrate kinase</fullName>
    </submittedName>
</protein>
<dbReference type="GO" id="GO:0016301">
    <property type="term" value="F:kinase activity"/>
    <property type="evidence" value="ECO:0007669"/>
    <property type="project" value="UniProtKB-KW"/>
</dbReference>
<dbReference type="Proteomes" id="UP000832097">
    <property type="component" value="Chromosome"/>
</dbReference>
<dbReference type="EMBL" id="CP094528">
    <property type="protein sequence ID" value="UOE45760.1"/>
    <property type="molecule type" value="Genomic_DNA"/>
</dbReference>
<dbReference type="InterPro" id="IPR029056">
    <property type="entry name" value="Ribokinase-like"/>
</dbReference>
<name>A0ABY4CAP2_9MICO</name>
<evidence type="ECO:0000313" key="6">
    <source>
        <dbReference type="EMBL" id="UOE45760.1"/>
    </source>
</evidence>
<dbReference type="SUPFAM" id="SSF53613">
    <property type="entry name" value="Ribokinase-like"/>
    <property type="match status" value="1"/>
</dbReference>
<dbReference type="RefSeq" id="WP_243558375.1">
    <property type="nucleotide sequence ID" value="NZ_CP094528.1"/>
</dbReference>
<dbReference type="PANTHER" id="PTHR10584:SF157">
    <property type="entry name" value="SULFOFRUCTOSE KINASE"/>
    <property type="match status" value="1"/>
</dbReference>
<dbReference type="InterPro" id="IPR002173">
    <property type="entry name" value="Carboh/pur_kinase_PfkB_CS"/>
</dbReference>
<comment type="similarity">
    <text evidence="1 4">Belongs to the carbohydrate kinase PfkB family.</text>
</comment>
<sequence length="292" mass="29275">MTAVPTVVCVGSVTVDTIALVDALPGRDERVVAEQFVVAGGGPAATAAVTLARLGVPVGFAGVVGDDEAGREARAALESEGVDTTLLRTDRDATTARSVVLVERGSGARTIVTSASAEPVARDIRDLPADVEWLHVDQTGYAAARAAIVERPGLRLSIDDGNPVDALDLAGVQLYAPTLAVLTARFGADPATALRAARDAGAFRVVATSGSDGAEVLDGDAVVHVPAVEVEPVSTLGAGDVFHGALLAAVVRGSPLVEAAAAAAAVAAQSTHALDGRSAVPFAADPISTSRP</sequence>
<dbReference type="Gene3D" id="3.40.1190.20">
    <property type="match status" value="1"/>
</dbReference>
<evidence type="ECO:0000256" key="4">
    <source>
        <dbReference type="RuleBase" id="RU003704"/>
    </source>
</evidence>
<keyword evidence="2 4" id="KW-0808">Transferase</keyword>
<evidence type="ECO:0000313" key="7">
    <source>
        <dbReference type="Proteomes" id="UP000832097"/>
    </source>
</evidence>
<dbReference type="PRINTS" id="PR00990">
    <property type="entry name" value="RIBOKINASE"/>
</dbReference>
<dbReference type="InterPro" id="IPR011611">
    <property type="entry name" value="PfkB_dom"/>
</dbReference>